<name>A0A914Z1L3_9BILA</name>
<feature type="domain" description="KANSL3 helical" evidence="1">
    <location>
        <begin position="9"/>
        <end position="144"/>
    </location>
</feature>
<keyword evidence="2" id="KW-1185">Reference proteome</keyword>
<dbReference type="InterPro" id="IPR026555">
    <property type="entry name" value="NSL3/Tex30"/>
</dbReference>
<dbReference type="Pfam" id="PF23154">
    <property type="entry name" value="KANSL3_1st"/>
    <property type="match status" value="1"/>
</dbReference>
<evidence type="ECO:0000259" key="1">
    <source>
        <dbReference type="Pfam" id="PF23154"/>
    </source>
</evidence>
<dbReference type="WBParaSite" id="PSU_v2.g6004.t1">
    <property type="protein sequence ID" value="PSU_v2.g6004.t1"/>
    <property type="gene ID" value="PSU_v2.g6004"/>
</dbReference>
<evidence type="ECO:0000313" key="3">
    <source>
        <dbReference type="WBParaSite" id="PSU_v2.g6004.t1"/>
    </source>
</evidence>
<dbReference type="PANTHER" id="PTHR13136:SF16">
    <property type="entry name" value="KAT8 REGULATORY NSL COMPLEX SUBUNIT 3"/>
    <property type="match status" value="1"/>
</dbReference>
<dbReference type="InterPro" id="IPR056519">
    <property type="entry name" value="KANSL3_1st"/>
</dbReference>
<protein>
    <recommendedName>
        <fullName evidence="1">KANSL3 helical domain-containing protein</fullName>
    </recommendedName>
</protein>
<proteinExistence type="predicted"/>
<dbReference type="Proteomes" id="UP000887577">
    <property type="component" value="Unplaced"/>
</dbReference>
<dbReference type="GO" id="GO:0044545">
    <property type="term" value="C:NSL complex"/>
    <property type="evidence" value="ECO:0007669"/>
    <property type="project" value="TreeGrafter"/>
</dbReference>
<organism evidence="2 3">
    <name type="scientific">Panagrolaimus superbus</name>
    <dbReference type="NCBI Taxonomy" id="310955"/>
    <lineage>
        <taxon>Eukaryota</taxon>
        <taxon>Metazoa</taxon>
        <taxon>Ecdysozoa</taxon>
        <taxon>Nematoda</taxon>
        <taxon>Chromadorea</taxon>
        <taxon>Rhabditida</taxon>
        <taxon>Tylenchina</taxon>
        <taxon>Panagrolaimomorpha</taxon>
        <taxon>Panagrolaimoidea</taxon>
        <taxon>Panagrolaimidae</taxon>
        <taxon>Panagrolaimus</taxon>
    </lineage>
</organism>
<accession>A0A914Z1L3</accession>
<evidence type="ECO:0000313" key="2">
    <source>
        <dbReference type="Proteomes" id="UP000887577"/>
    </source>
</evidence>
<dbReference type="PANTHER" id="PTHR13136">
    <property type="entry name" value="TESTIS DEVELOPMENT PROTEIN PRTD"/>
    <property type="match status" value="1"/>
</dbReference>
<reference evidence="3" key="1">
    <citation type="submission" date="2022-11" db="UniProtKB">
        <authorList>
            <consortium name="WormBaseParasite"/>
        </authorList>
    </citation>
    <scope>IDENTIFICATION</scope>
</reference>
<dbReference type="GO" id="GO:0045944">
    <property type="term" value="P:positive regulation of transcription by RNA polymerase II"/>
    <property type="evidence" value="ECO:0007669"/>
    <property type="project" value="TreeGrafter"/>
</dbReference>
<sequence>MFPERVSFDQIPDHIQTFLNENDATGNCLKIFLEILQKQCCMELAVKKHINPLASYYLYSLQNATLLRSRIFLHFSYELVYAHEWLIRHLEEDVLASYLMLLKFLQAAGTTLGNILITSANPKDQTNITVNEHIRDMLEEKIRDPFTRMLTHLDRKLTNHDTFLMLISPGIKLKNEMNNAVYHAHEQLFAGLTNMGCTIEKIIIKDDDDLSEDFTVIDACEFAVNFIKNKIIDAVKRRPNERIFIASWGVTCLFVHEAVIDVDGVSGIIDLAMPIKSRIESRGKIGDRILLTYCPTMVVSGEDSGEVPDTAEMLNNFHISTGLCVVGKADSSLIVEPSLLASYGITQACISRIILNHVMDFIERVVIDTHNDIHTKKLEVEYPWIITEDLNDHVMRDDTAYGVDETFVDDEEDPSLIKPKELVVVDEIPKTGEPLPEEEDIDLDSSCEIINPEPEPPTVKLEYPENGTSEFVENVKSAIVEHPPTYEYRPSSYTQPILVDTDFETGDVLNEFLDNTVNYETMEVVSEAPTEEAYDEEMEFEEQMAAEAIEGGYTGDQNGYE</sequence>
<dbReference type="AlphaFoldDB" id="A0A914Z1L3"/>